<protein>
    <submittedName>
        <fullName evidence="7">Multicopper oxidase family protein</fullName>
    </submittedName>
</protein>
<dbReference type="InterPro" id="IPR001117">
    <property type="entry name" value="Cu-oxidase_2nd"/>
</dbReference>
<gene>
    <name evidence="7" type="ORF">F0L46_13795</name>
</gene>
<dbReference type="CDD" id="cd13861">
    <property type="entry name" value="CuRO_1_CumA_like"/>
    <property type="match status" value="1"/>
</dbReference>
<keyword evidence="3" id="KW-0732">Signal</keyword>
<dbReference type="InterPro" id="IPR002355">
    <property type="entry name" value="Cu_oxidase_Cu_BS"/>
</dbReference>
<feature type="chain" id="PRO_5022751349" evidence="3">
    <location>
        <begin position="27"/>
        <end position="461"/>
    </location>
</feature>
<keyword evidence="2" id="KW-0560">Oxidoreductase</keyword>
<dbReference type="Pfam" id="PF07732">
    <property type="entry name" value="Cu-oxidase_3"/>
    <property type="match status" value="1"/>
</dbReference>
<evidence type="ECO:0000259" key="4">
    <source>
        <dbReference type="Pfam" id="PF00394"/>
    </source>
</evidence>
<evidence type="ECO:0000256" key="2">
    <source>
        <dbReference type="ARBA" id="ARBA00023002"/>
    </source>
</evidence>
<dbReference type="PROSITE" id="PS00080">
    <property type="entry name" value="MULTICOPPER_OXIDASE2"/>
    <property type="match status" value="1"/>
</dbReference>
<evidence type="ECO:0000259" key="5">
    <source>
        <dbReference type="Pfam" id="PF07731"/>
    </source>
</evidence>
<dbReference type="PANTHER" id="PTHR11709">
    <property type="entry name" value="MULTI-COPPER OXIDASE"/>
    <property type="match status" value="1"/>
</dbReference>
<organism evidence="7 8">
    <name type="scientific">Salinarimonas soli</name>
    <dbReference type="NCBI Taxonomy" id="1638099"/>
    <lineage>
        <taxon>Bacteria</taxon>
        <taxon>Pseudomonadati</taxon>
        <taxon>Pseudomonadota</taxon>
        <taxon>Alphaproteobacteria</taxon>
        <taxon>Hyphomicrobiales</taxon>
        <taxon>Salinarimonadaceae</taxon>
        <taxon>Salinarimonas</taxon>
    </lineage>
</organism>
<feature type="domain" description="Plastocyanin-like" evidence="6">
    <location>
        <begin position="46"/>
        <end position="154"/>
    </location>
</feature>
<dbReference type="EMBL" id="VUOA01000025">
    <property type="protein sequence ID" value="KAA2236545.1"/>
    <property type="molecule type" value="Genomic_DNA"/>
</dbReference>
<feature type="signal peptide" evidence="3">
    <location>
        <begin position="1"/>
        <end position="26"/>
    </location>
</feature>
<feature type="domain" description="Plastocyanin-like" evidence="5">
    <location>
        <begin position="364"/>
        <end position="460"/>
    </location>
</feature>
<evidence type="ECO:0000313" key="7">
    <source>
        <dbReference type="EMBL" id="KAA2236545.1"/>
    </source>
</evidence>
<reference evidence="7 8" key="1">
    <citation type="submission" date="2019-09" db="EMBL/GenBank/DDBJ databases">
        <title>Salinarimonas rosea gen. nov., sp. nov., a new member of the a-2 subgroup of the Proteobacteria.</title>
        <authorList>
            <person name="Liu J."/>
        </authorList>
    </citation>
    <scope>NUCLEOTIDE SEQUENCE [LARGE SCALE GENOMIC DNA]</scope>
    <source>
        <strain evidence="7 8">BN140002</strain>
    </source>
</reference>
<dbReference type="Proteomes" id="UP000323142">
    <property type="component" value="Unassembled WGS sequence"/>
</dbReference>
<dbReference type="PROSITE" id="PS00079">
    <property type="entry name" value="MULTICOPPER_OXIDASE1"/>
    <property type="match status" value="1"/>
</dbReference>
<dbReference type="Pfam" id="PF07731">
    <property type="entry name" value="Cu-oxidase_2"/>
    <property type="match status" value="1"/>
</dbReference>
<dbReference type="PANTHER" id="PTHR11709:SF2">
    <property type="entry name" value="MULTICOPPER OXIDASE LPR1"/>
    <property type="match status" value="1"/>
</dbReference>
<name>A0A5B2VCS5_9HYPH</name>
<dbReference type="InterPro" id="IPR006311">
    <property type="entry name" value="TAT_signal"/>
</dbReference>
<sequence>MPAPTRRALLAGAGALAAMRVLPARAGSPAAHRLVIAPAEVPLVAPGGPDTAVWSYNGGVPGPVIRARQGERLQVEVENHLPVDTTVHWHGVRVPHAMDGVPHLTQAPIPARGGRHLYAFDLPDAGTFWYHPHLLSGEAVGRGLAGALVVEAREPLQVDRDLAWVLQDWRVTREAALAPFGGFHDAAHAGRLGNVVTLNGSAAEAFAVRSRERLRLRLVNASSARVYALEFRELAPLVIATDGHPIEPHAPEGRRVVLGPGQRTDLIVDCLGDPGAVAAVVDHGDPRFAYGLVNLVYDPDPIREEYAPAPTPIAPNPLPAPDLGAAEPLVLRLEGGAMGGLTREMAGRGVAWTLNGLSAHEGHHDHAVLATLRSGRSYRVEIINDTAWRHPMHLHGHVFRVLTRNGVPVARPEWRDTALVEPRERVEIAFVAGEPGDWVVHCHVLEHQGAGMAGLFRIAPA</sequence>
<dbReference type="Gene3D" id="2.60.40.420">
    <property type="entry name" value="Cupredoxins - blue copper proteins"/>
    <property type="match status" value="3"/>
</dbReference>
<dbReference type="SUPFAM" id="SSF49503">
    <property type="entry name" value="Cupredoxins"/>
    <property type="match status" value="3"/>
</dbReference>
<dbReference type="InterPro" id="IPR008972">
    <property type="entry name" value="Cupredoxin"/>
</dbReference>
<reference evidence="7 8" key="2">
    <citation type="submission" date="2019-09" db="EMBL/GenBank/DDBJ databases">
        <authorList>
            <person name="Jin C."/>
        </authorList>
    </citation>
    <scope>NUCLEOTIDE SEQUENCE [LARGE SCALE GENOMIC DNA]</scope>
    <source>
        <strain evidence="7 8">BN140002</strain>
    </source>
</reference>
<comment type="caution">
    <text evidence="7">The sequence shown here is derived from an EMBL/GenBank/DDBJ whole genome shotgun (WGS) entry which is preliminary data.</text>
</comment>
<evidence type="ECO:0000256" key="1">
    <source>
        <dbReference type="ARBA" id="ARBA00022723"/>
    </source>
</evidence>
<dbReference type="OrthoDB" id="9757546at2"/>
<evidence type="ECO:0000256" key="3">
    <source>
        <dbReference type="SAM" id="SignalP"/>
    </source>
</evidence>
<dbReference type="GO" id="GO:0016491">
    <property type="term" value="F:oxidoreductase activity"/>
    <property type="evidence" value="ECO:0007669"/>
    <property type="project" value="UniProtKB-KW"/>
</dbReference>
<dbReference type="RefSeq" id="WP_149818470.1">
    <property type="nucleotide sequence ID" value="NZ_VUOA01000025.1"/>
</dbReference>
<dbReference type="Pfam" id="PF00394">
    <property type="entry name" value="Cu-oxidase"/>
    <property type="match status" value="1"/>
</dbReference>
<evidence type="ECO:0000259" key="6">
    <source>
        <dbReference type="Pfam" id="PF07732"/>
    </source>
</evidence>
<keyword evidence="1" id="KW-0479">Metal-binding</keyword>
<dbReference type="PROSITE" id="PS51318">
    <property type="entry name" value="TAT"/>
    <property type="match status" value="1"/>
</dbReference>
<dbReference type="InterPro" id="IPR033138">
    <property type="entry name" value="Cu_oxidase_CS"/>
</dbReference>
<accession>A0A5B2VCS5</accession>
<dbReference type="InterPro" id="IPR011706">
    <property type="entry name" value="Cu-oxidase_C"/>
</dbReference>
<dbReference type="InterPro" id="IPR045087">
    <property type="entry name" value="Cu-oxidase_fam"/>
</dbReference>
<evidence type="ECO:0000313" key="8">
    <source>
        <dbReference type="Proteomes" id="UP000323142"/>
    </source>
</evidence>
<keyword evidence="8" id="KW-1185">Reference proteome</keyword>
<dbReference type="AlphaFoldDB" id="A0A5B2VCS5"/>
<proteinExistence type="predicted"/>
<feature type="domain" description="Plastocyanin-like" evidence="4">
    <location>
        <begin position="193"/>
        <end position="272"/>
    </location>
</feature>
<dbReference type="InterPro" id="IPR011707">
    <property type="entry name" value="Cu-oxidase-like_N"/>
</dbReference>
<dbReference type="GO" id="GO:0005507">
    <property type="term" value="F:copper ion binding"/>
    <property type="evidence" value="ECO:0007669"/>
    <property type="project" value="InterPro"/>
</dbReference>